<keyword evidence="1" id="KW-0732">Signal</keyword>
<dbReference type="Gene3D" id="3.40.630.30">
    <property type="match status" value="1"/>
</dbReference>
<feature type="chain" id="PRO_5012932587" evidence="1">
    <location>
        <begin position="28"/>
        <end position="78"/>
    </location>
</feature>
<keyword evidence="2" id="KW-0808">Transferase</keyword>
<dbReference type="EMBL" id="LSSN01001003">
    <property type="protein sequence ID" value="OMJ21452.1"/>
    <property type="molecule type" value="Genomic_DNA"/>
</dbReference>
<dbReference type="SUPFAM" id="SSF55729">
    <property type="entry name" value="Acyl-CoA N-acyltransferases (Nat)"/>
    <property type="match status" value="1"/>
</dbReference>
<organism evidence="2 3">
    <name type="scientific">Smittium culicis</name>
    <dbReference type="NCBI Taxonomy" id="133412"/>
    <lineage>
        <taxon>Eukaryota</taxon>
        <taxon>Fungi</taxon>
        <taxon>Fungi incertae sedis</taxon>
        <taxon>Zoopagomycota</taxon>
        <taxon>Kickxellomycotina</taxon>
        <taxon>Harpellomycetes</taxon>
        <taxon>Harpellales</taxon>
        <taxon>Legeriomycetaceae</taxon>
        <taxon>Smittium</taxon>
    </lineage>
</organism>
<dbReference type="GO" id="GO:0016740">
    <property type="term" value="F:transferase activity"/>
    <property type="evidence" value="ECO:0007669"/>
    <property type="project" value="UniProtKB-KW"/>
</dbReference>
<keyword evidence="3" id="KW-1185">Reference proteome</keyword>
<dbReference type="OrthoDB" id="5589182at2759"/>
<protein>
    <submittedName>
        <fullName evidence="2">Histone acetyltransferase type B catalytic subunit</fullName>
    </submittedName>
</protein>
<evidence type="ECO:0000256" key="1">
    <source>
        <dbReference type="SAM" id="SignalP"/>
    </source>
</evidence>
<evidence type="ECO:0000313" key="3">
    <source>
        <dbReference type="Proteomes" id="UP000187283"/>
    </source>
</evidence>
<proteinExistence type="predicted"/>
<dbReference type="Proteomes" id="UP000187283">
    <property type="component" value="Unassembled WGS sequence"/>
</dbReference>
<reference evidence="2 3" key="1">
    <citation type="submission" date="2017-01" db="EMBL/GenBank/DDBJ databases">
        <authorList>
            <person name="Mah S.A."/>
            <person name="Swanson W.J."/>
            <person name="Moy G.W."/>
            <person name="Vacquier V.D."/>
        </authorList>
    </citation>
    <scope>NUCLEOTIDE SEQUENCE [LARGE SCALE GENOMIC DNA]</scope>
    <source>
        <strain evidence="2 3">GSMNP</strain>
    </source>
</reference>
<sequence>MILLLTANFVACSQFLILPPFQQFGHGSNLYNYIREAAATNPQVYDLTGKLIIYSPNIGKSATRTSTKNFIFGLDIEL</sequence>
<dbReference type="AlphaFoldDB" id="A0A1R1Y3B2"/>
<gene>
    <name evidence="2" type="ORF">AYI70_g3486</name>
</gene>
<feature type="signal peptide" evidence="1">
    <location>
        <begin position="1"/>
        <end position="27"/>
    </location>
</feature>
<dbReference type="InterPro" id="IPR016181">
    <property type="entry name" value="Acyl_CoA_acyltransferase"/>
</dbReference>
<evidence type="ECO:0000313" key="2">
    <source>
        <dbReference type="EMBL" id="OMJ21452.1"/>
    </source>
</evidence>
<name>A0A1R1Y3B2_9FUNG</name>
<accession>A0A1R1Y3B2</accession>
<comment type="caution">
    <text evidence="2">The sequence shown here is derived from an EMBL/GenBank/DDBJ whole genome shotgun (WGS) entry which is preliminary data.</text>
</comment>